<name>A0ACB1A5Y6_MELEN</name>
<organism evidence="1 2">
    <name type="scientific">Meloidogyne enterolobii</name>
    <name type="common">Root-knot nematode worm</name>
    <name type="synonym">Meloidogyne mayaguensis</name>
    <dbReference type="NCBI Taxonomy" id="390850"/>
    <lineage>
        <taxon>Eukaryota</taxon>
        <taxon>Metazoa</taxon>
        <taxon>Ecdysozoa</taxon>
        <taxon>Nematoda</taxon>
        <taxon>Chromadorea</taxon>
        <taxon>Rhabditida</taxon>
        <taxon>Tylenchina</taxon>
        <taxon>Tylenchomorpha</taxon>
        <taxon>Tylenchoidea</taxon>
        <taxon>Meloidogynidae</taxon>
        <taxon>Meloidogyninae</taxon>
        <taxon>Meloidogyne</taxon>
    </lineage>
</organism>
<evidence type="ECO:0000313" key="2">
    <source>
        <dbReference type="Proteomes" id="UP001497535"/>
    </source>
</evidence>
<sequence>MLFPSHLSSRQELIIIVNEEIMLVFFYFFLFKFPTQSYLFIERPAKFTYWIVLGMAAGASSGASLFPDFWRLPRPSFLGPSFLEPAPTGATKRLISRHVPRLVDKQTCQLFLWCYSSCLRRNATKCHQHLPPTFVAPAGATERPIPRTVHSLVDKANL</sequence>
<proteinExistence type="predicted"/>
<accession>A0ACB1A5Y6</accession>
<protein>
    <submittedName>
        <fullName evidence="1">Uncharacterized protein</fullName>
    </submittedName>
</protein>
<keyword evidence="2" id="KW-1185">Reference proteome</keyword>
<dbReference type="Proteomes" id="UP001497535">
    <property type="component" value="Unassembled WGS sequence"/>
</dbReference>
<dbReference type="EMBL" id="CAVMJV010000061">
    <property type="protein sequence ID" value="CAK5086578.1"/>
    <property type="molecule type" value="Genomic_DNA"/>
</dbReference>
<reference evidence="1" key="1">
    <citation type="submission" date="2023-11" db="EMBL/GenBank/DDBJ databases">
        <authorList>
            <person name="Poullet M."/>
        </authorList>
    </citation>
    <scope>NUCLEOTIDE SEQUENCE</scope>
    <source>
        <strain evidence="1">E1834</strain>
    </source>
</reference>
<gene>
    <name evidence="1" type="ORF">MENTE1834_LOCUS34087</name>
</gene>
<comment type="caution">
    <text evidence="1">The sequence shown here is derived from an EMBL/GenBank/DDBJ whole genome shotgun (WGS) entry which is preliminary data.</text>
</comment>
<evidence type="ECO:0000313" key="1">
    <source>
        <dbReference type="EMBL" id="CAK5086578.1"/>
    </source>
</evidence>